<name>A0A6N4SMX5_CYTH3</name>
<evidence type="ECO:0000256" key="7">
    <source>
        <dbReference type="ARBA" id="ARBA00023196"/>
    </source>
</evidence>
<evidence type="ECO:0000256" key="4">
    <source>
        <dbReference type="ARBA" id="ARBA00022448"/>
    </source>
</evidence>
<dbReference type="Gene3D" id="2.60.15.10">
    <property type="entry name" value="F0F1 ATP synthase delta/epsilon subunit, N-terminal"/>
    <property type="match status" value="1"/>
</dbReference>
<gene>
    <name evidence="11" type="primary">atpC</name>
    <name evidence="11" type="ordered locus">CHU_0337</name>
</gene>
<dbReference type="CDD" id="cd12152">
    <property type="entry name" value="F1-ATPase_delta"/>
    <property type="match status" value="1"/>
</dbReference>
<dbReference type="InterPro" id="IPR020546">
    <property type="entry name" value="ATP_synth_F1_dsu/esu_N"/>
</dbReference>
<evidence type="ECO:0000259" key="10">
    <source>
        <dbReference type="Pfam" id="PF02823"/>
    </source>
</evidence>
<dbReference type="NCBIfam" id="TIGR01216">
    <property type="entry name" value="ATP_synt_epsi"/>
    <property type="match status" value="1"/>
</dbReference>
<evidence type="ECO:0000256" key="6">
    <source>
        <dbReference type="ARBA" id="ARBA00023136"/>
    </source>
</evidence>
<dbReference type="PANTHER" id="PTHR13822:SF10">
    <property type="entry name" value="ATP SYNTHASE EPSILON CHAIN, CHLOROPLASTIC"/>
    <property type="match status" value="1"/>
</dbReference>
<keyword evidence="11" id="KW-0378">Hydrolase</keyword>
<evidence type="ECO:0000256" key="9">
    <source>
        <dbReference type="RuleBase" id="RU003656"/>
    </source>
</evidence>
<evidence type="ECO:0000256" key="5">
    <source>
        <dbReference type="ARBA" id="ARBA00023065"/>
    </source>
</evidence>
<keyword evidence="12" id="KW-1185">Reference proteome</keyword>
<proteinExistence type="inferred from homology"/>
<dbReference type="GO" id="GO:0016787">
    <property type="term" value="F:hydrolase activity"/>
    <property type="evidence" value="ECO:0007669"/>
    <property type="project" value="UniProtKB-KW"/>
</dbReference>
<keyword evidence="8 9" id="KW-0066">ATP synthesis</keyword>
<comment type="similarity">
    <text evidence="3 9">Belongs to the ATPase epsilon chain family.</text>
</comment>
<evidence type="ECO:0000313" key="12">
    <source>
        <dbReference type="Proteomes" id="UP000001822"/>
    </source>
</evidence>
<dbReference type="AlphaFoldDB" id="A0A6N4SMX5"/>
<dbReference type="GO" id="GO:0012505">
    <property type="term" value="C:endomembrane system"/>
    <property type="evidence" value="ECO:0007669"/>
    <property type="project" value="UniProtKB-SubCell"/>
</dbReference>
<evidence type="ECO:0000256" key="8">
    <source>
        <dbReference type="ARBA" id="ARBA00023310"/>
    </source>
</evidence>
<dbReference type="InterPro" id="IPR036771">
    <property type="entry name" value="ATPsynth_dsu/esu_N"/>
</dbReference>
<dbReference type="SUPFAM" id="SSF51344">
    <property type="entry name" value="Epsilon subunit of F1F0-ATP synthase N-terminal domain"/>
    <property type="match status" value="1"/>
</dbReference>
<keyword evidence="7 9" id="KW-0139">CF(1)</keyword>
<organism evidence="11 12">
    <name type="scientific">Cytophaga hutchinsonii (strain ATCC 33406 / DSM 1761 / CIP 103989 / NBRC 15051 / NCIMB 9469 / D465)</name>
    <dbReference type="NCBI Taxonomy" id="269798"/>
    <lineage>
        <taxon>Bacteria</taxon>
        <taxon>Pseudomonadati</taxon>
        <taxon>Bacteroidota</taxon>
        <taxon>Cytophagia</taxon>
        <taxon>Cytophagales</taxon>
        <taxon>Cytophagaceae</taxon>
        <taxon>Cytophaga</taxon>
    </lineage>
</organism>
<reference evidence="11 12" key="1">
    <citation type="journal article" date="2007" name="Appl. Environ. Microbiol.">
        <title>Genome sequence of the cellulolytic gliding bacterium Cytophaga hutchinsonii.</title>
        <authorList>
            <person name="Xie G."/>
            <person name="Bruce D.C."/>
            <person name="Challacombe J.F."/>
            <person name="Chertkov O."/>
            <person name="Detter J.C."/>
            <person name="Gilna P."/>
            <person name="Han C.S."/>
            <person name="Lucas S."/>
            <person name="Misra M."/>
            <person name="Myers G.L."/>
            <person name="Richardson P."/>
            <person name="Tapia R."/>
            <person name="Thayer N."/>
            <person name="Thompson L.S."/>
            <person name="Brettin T.S."/>
            <person name="Henrissat B."/>
            <person name="Wilson D.B."/>
            <person name="McBride M.J."/>
        </authorList>
    </citation>
    <scope>NUCLEOTIDE SEQUENCE [LARGE SCALE GENOMIC DNA]</scope>
    <source>
        <strain evidence="12">ATCC 33406 / DSM 1761 / CIP 103989 / NBRC 15051 / NCIMB 9469 / D465</strain>
    </source>
</reference>
<protein>
    <submittedName>
        <fullName evidence="11">ATP synthase F1 subcomplex epsilon subunit</fullName>
        <ecNumber evidence="11">3.6.3.14</ecNumber>
    </submittedName>
</protein>
<keyword evidence="5 9" id="KW-0406">Ion transport</keyword>
<dbReference type="OrthoDB" id="5294255at2"/>
<comment type="function">
    <text evidence="1">Produces ATP from ADP in the presence of a proton gradient across the membrane.</text>
</comment>
<dbReference type="GO" id="GO:0045259">
    <property type="term" value="C:proton-transporting ATP synthase complex"/>
    <property type="evidence" value="ECO:0007669"/>
    <property type="project" value="UniProtKB-KW"/>
</dbReference>
<dbReference type="RefSeq" id="WP_011583743.1">
    <property type="nucleotide sequence ID" value="NC_008255.1"/>
</dbReference>
<keyword evidence="6" id="KW-0472">Membrane</keyword>
<dbReference type="GO" id="GO:0046933">
    <property type="term" value="F:proton-transporting ATP synthase activity, rotational mechanism"/>
    <property type="evidence" value="ECO:0007669"/>
    <property type="project" value="InterPro"/>
</dbReference>
<comment type="subcellular location">
    <subcellularLocation>
        <location evidence="2">Endomembrane system</location>
        <topology evidence="2">Peripheral membrane protein</topology>
    </subcellularLocation>
</comment>
<sequence length="80" mass="8707">MYLEILTPDQKVFSGDITSVQVPGTSGRFEVLTNHAAIISTLEKGDVTIRLAKEEKVFKIDGGVVEVLHDKVIVLAEAIL</sequence>
<accession>A0A6N4SMX5</accession>
<dbReference type="KEGG" id="chu:CHU_0337"/>
<evidence type="ECO:0000256" key="3">
    <source>
        <dbReference type="ARBA" id="ARBA00005712"/>
    </source>
</evidence>
<evidence type="ECO:0000313" key="11">
    <source>
        <dbReference type="EMBL" id="ABG57627.1"/>
    </source>
</evidence>
<dbReference type="Proteomes" id="UP000001822">
    <property type="component" value="Chromosome"/>
</dbReference>
<dbReference type="EC" id="3.6.3.14" evidence="11"/>
<comment type="subunit">
    <text evidence="9">F-type ATPases have 2 components, CF(1) - the catalytic core - and CF(0) - the membrane proton channel. CF(1) has five subunits: alpha(3), beta(3), gamma(1), delta(1), epsilon(1). CF(0) has three main subunits: a, b and c.</text>
</comment>
<dbReference type="InterPro" id="IPR001469">
    <property type="entry name" value="ATP_synth_F1_dsu/esu"/>
</dbReference>
<evidence type="ECO:0000256" key="1">
    <source>
        <dbReference type="ARBA" id="ARBA00003543"/>
    </source>
</evidence>
<feature type="domain" description="ATP synthase F1 complex delta/epsilon subunit N-terminal" evidence="10">
    <location>
        <begin position="1"/>
        <end position="78"/>
    </location>
</feature>
<evidence type="ECO:0000256" key="2">
    <source>
        <dbReference type="ARBA" id="ARBA00004184"/>
    </source>
</evidence>
<dbReference type="Pfam" id="PF02823">
    <property type="entry name" value="ATP-synt_DE_N"/>
    <property type="match status" value="1"/>
</dbReference>
<dbReference type="PANTHER" id="PTHR13822">
    <property type="entry name" value="ATP SYNTHASE DELTA/EPSILON CHAIN"/>
    <property type="match status" value="1"/>
</dbReference>
<keyword evidence="4 9" id="KW-0813">Transport</keyword>
<dbReference type="EMBL" id="CP000383">
    <property type="protein sequence ID" value="ABG57627.1"/>
    <property type="molecule type" value="Genomic_DNA"/>
</dbReference>